<keyword evidence="1" id="KW-1133">Transmembrane helix</keyword>
<feature type="transmembrane region" description="Helical" evidence="1">
    <location>
        <begin position="26"/>
        <end position="46"/>
    </location>
</feature>
<protein>
    <submittedName>
        <fullName evidence="2">Uncharacterized protein</fullName>
    </submittedName>
</protein>
<feature type="transmembrane region" description="Helical" evidence="1">
    <location>
        <begin position="389"/>
        <end position="410"/>
    </location>
</feature>
<dbReference type="AlphaFoldDB" id="A0A7R9T0B4"/>
<organism evidence="2">
    <name type="scientific">Ostreococcus sp. 'lucimarinus'</name>
    <dbReference type="NCBI Taxonomy" id="242159"/>
    <lineage>
        <taxon>Eukaryota</taxon>
        <taxon>Viridiplantae</taxon>
        <taxon>Chlorophyta</taxon>
        <taxon>Mamiellophyceae</taxon>
        <taxon>Mamiellales</taxon>
        <taxon>Bathycoccaceae</taxon>
        <taxon>Ostreococcus</taxon>
    </lineage>
</organism>
<reference evidence="2" key="1">
    <citation type="submission" date="2021-01" db="EMBL/GenBank/DDBJ databases">
        <authorList>
            <person name="Corre E."/>
            <person name="Pelletier E."/>
            <person name="Niang G."/>
            <person name="Scheremetjew M."/>
            <person name="Finn R."/>
            <person name="Kale V."/>
            <person name="Holt S."/>
            <person name="Cochrane G."/>
            <person name="Meng A."/>
            <person name="Brown T."/>
            <person name="Cohen L."/>
        </authorList>
    </citation>
    <scope>NUCLEOTIDE SEQUENCE</scope>
    <source>
        <strain evidence="2">Clade-A-BCC118000</strain>
    </source>
</reference>
<proteinExistence type="predicted"/>
<name>A0A7R9T0B4_9CHLO</name>
<sequence>MHLRALAIDALGLVAPRSVAIQDWRLLILLQALRGLVAFYVLYSLINGKTYLQQEVPHGTISNIGTSTEYFDGLVDKHAFHAPSDGATTTVTASNGVSRTFDLMPCSDATAIDAAYKFNRSFGFEFDHLMCAFLDSDELVREFPSGGIFVTTHVYYKLVYRNYLSGGSAATCAADTSGLTVGSNPIFTNEGVSYTVPLRKKLGDVCYYSKEFSYLPVAPEAIEIRIDHTYDTASGVKAGTNPPVYVRRAGSDVDIKTFAAGESVRLTVEEILEAVGVDLDKRYAEIDSVNELFGQGVDAANTPKIRTGGMRVIAKMLYYNYNLDGKRSATGSHEPYAVLELTPRLAWTTLGQDVTHRVPIEGELAEPVSFGSGNSGRPKDNYYSDWERYGIYVEVSSAGIIATFNLVYFVNVLVSGLVLFGVSQILCILMATTCFGARSKMYSRMLYERTHFERNIAAYGVQAIIAAQIFKNSGKTDALTVDDLTDLLESAFSQSKDAEKGANVVVDAKRAFSRDELKQMAYYIIRSGNFEAVEKYKEKRLHLGVDEVHDKTINMNEFIDLATSGAIDVPLVKSIIHSNGVGQIEDSTPSPAAAA</sequence>
<keyword evidence="1" id="KW-0472">Membrane</keyword>
<accession>A0A7R9T0B4</accession>
<gene>
    <name evidence="2" type="ORF">OLUC0939_LOCUS1328</name>
</gene>
<evidence type="ECO:0000256" key="1">
    <source>
        <dbReference type="SAM" id="Phobius"/>
    </source>
</evidence>
<dbReference type="EMBL" id="HBDX01001525">
    <property type="protein sequence ID" value="CAD8220608.1"/>
    <property type="molecule type" value="Transcribed_RNA"/>
</dbReference>
<evidence type="ECO:0000313" key="2">
    <source>
        <dbReference type="EMBL" id="CAD8220608.1"/>
    </source>
</evidence>
<keyword evidence="1" id="KW-0812">Transmembrane</keyword>
<feature type="transmembrane region" description="Helical" evidence="1">
    <location>
        <begin position="416"/>
        <end position="437"/>
    </location>
</feature>